<keyword evidence="2" id="KW-1185">Reference proteome</keyword>
<gene>
    <name evidence="1" type="ORF">PROFUN_05131</name>
</gene>
<organism evidence="1 2">
    <name type="scientific">Planoprotostelium fungivorum</name>
    <dbReference type="NCBI Taxonomy" id="1890364"/>
    <lineage>
        <taxon>Eukaryota</taxon>
        <taxon>Amoebozoa</taxon>
        <taxon>Evosea</taxon>
        <taxon>Variosea</taxon>
        <taxon>Cavosteliida</taxon>
        <taxon>Cavosteliaceae</taxon>
        <taxon>Planoprotostelium</taxon>
    </lineage>
</organism>
<proteinExistence type="predicted"/>
<dbReference type="Proteomes" id="UP000241769">
    <property type="component" value="Unassembled WGS sequence"/>
</dbReference>
<sequence>MEEQTHMDRQQVALELFMATDKASVLIVCEPEIKIVMLNERAKNGLAAVLSSSAKSEANETLWRWIKTVASEGKPMKQKYQVGQLKLTIKYVGCVRSDANRLHELADTHRLKRVVLGELFYVTLTARDDIQPDGSLIAENINPEPLDQISLLVKAIEGDVINRLLGFDFYITLVSQVILKGVSVDHTLMLSKQLVDGTFTIYAANPMTVTQLGFNHPNALGIPKELIAEGEKNYRESFNVHTSRSIFNTQTTILNEIMPGILLGLSFKKQTPSVTSGPSPPAITPACPMKWPKNKWDGFIEECLLYISDHPQHSSPSRQKLPAEFLEDGQRVYGYVYGGAEDFLPSGNADGYIWKSSRVTYHPGKLKRRYFYTQTPAGQKLRRRIMWLEGNDNLCMVEYGHLSHSGDVEAEKLMGPDSMDWTNLISRVSAQDTHAFLSSTEELHDWIDVAGRTHKDELSTDSVVSYVSGILHNWASQQHLS</sequence>
<dbReference type="InParanoid" id="A0A2P6NRP4"/>
<reference evidence="1 2" key="1">
    <citation type="journal article" date="2018" name="Genome Biol. Evol.">
        <title>Multiple Roots of Fruiting Body Formation in Amoebozoa.</title>
        <authorList>
            <person name="Hillmann F."/>
            <person name="Forbes G."/>
            <person name="Novohradska S."/>
            <person name="Ferling I."/>
            <person name="Riege K."/>
            <person name="Groth M."/>
            <person name="Westermann M."/>
            <person name="Marz M."/>
            <person name="Spaller T."/>
            <person name="Winckler T."/>
            <person name="Schaap P."/>
            <person name="Glockner G."/>
        </authorList>
    </citation>
    <scope>NUCLEOTIDE SEQUENCE [LARGE SCALE GENOMIC DNA]</scope>
    <source>
        <strain evidence="1 2">Jena</strain>
    </source>
</reference>
<dbReference type="AlphaFoldDB" id="A0A2P6NRP4"/>
<evidence type="ECO:0000313" key="2">
    <source>
        <dbReference type="Proteomes" id="UP000241769"/>
    </source>
</evidence>
<comment type="caution">
    <text evidence="1">The sequence shown here is derived from an EMBL/GenBank/DDBJ whole genome shotgun (WGS) entry which is preliminary data.</text>
</comment>
<dbReference type="EMBL" id="MDYQ01000028">
    <property type="protein sequence ID" value="PRP86652.1"/>
    <property type="molecule type" value="Genomic_DNA"/>
</dbReference>
<evidence type="ECO:0000313" key="1">
    <source>
        <dbReference type="EMBL" id="PRP86652.1"/>
    </source>
</evidence>
<protein>
    <submittedName>
        <fullName evidence="1">Uncharacterized protein</fullName>
    </submittedName>
</protein>
<name>A0A2P6NRP4_9EUKA</name>
<accession>A0A2P6NRP4</accession>